<feature type="binding site" evidence="7">
    <location>
        <position position="131"/>
    </location>
    <ligand>
        <name>Zn(2+)</name>
        <dbReference type="ChEBI" id="CHEBI:29105"/>
    </ligand>
</feature>
<dbReference type="AlphaFoldDB" id="A0A1H4DZQ8"/>
<protein>
    <submittedName>
        <fullName evidence="9">N-acetylglucosamine 6-phosphate deacetylase</fullName>
    </submittedName>
</protein>
<comment type="cofactor">
    <cofactor evidence="7">
        <name>a divalent metal cation</name>
        <dbReference type="ChEBI" id="CHEBI:60240"/>
    </cofactor>
    <text evidence="7">Binds 1 divalent metal cation per subunit.</text>
</comment>
<feature type="active site" description="Proton donor/acceptor" evidence="6">
    <location>
        <position position="279"/>
    </location>
</feature>
<dbReference type="PANTHER" id="PTHR11113">
    <property type="entry name" value="N-ACETYLGLUCOSAMINE-6-PHOSPHATE DEACETYLASE"/>
    <property type="match status" value="1"/>
</dbReference>
<dbReference type="InterPro" id="IPR011059">
    <property type="entry name" value="Metal-dep_hydrolase_composite"/>
</dbReference>
<keyword evidence="4 5" id="KW-0119">Carbohydrate metabolism</keyword>
<dbReference type="NCBIfam" id="TIGR00221">
    <property type="entry name" value="nagA"/>
    <property type="match status" value="1"/>
</dbReference>
<name>A0A1H4DZQ8_9BACT</name>
<proteinExistence type="inferred from homology"/>
<evidence type="ECO:0000256" key="4">
    <source>
        <dbReference type="ARBA" id="ARBA00023277"/>
    </source>
</evidence>
<evidence type="ECO:0000256" key="7">
    <source>
        <dbReference type="PIRSR" id="PIRSR038994-3"/>
    </source>
</evidence>
<dbReference type="FunFam" id="3.20.20.140:FF:000004">
    <property type="entry name" value="N-acetylglucosamine-6-phosphate deacetylase"/>
    <property type="match status" value="1"/>
</dbReference>
<dbReference type="STRING" id="408074.SAMN05660909_03421"/>
<dbReference type="InterPro" id="IPR032466">
    <property type="entry name" value="Metal_Hydrolase"/>
</dbReference>
<dbReference type="RefSeq" id="WP_089763151.1">
    <property type="nucleotide sequence ID" value="NZ_BKAT01000026.1"/>
</dbReference>
<feature type="binding site" evidence="7">
    <location>
        <position position="196"/>
    </location>
    <ligand>
        <name>Zn(2+)</name>
        <dbReference type="ChEBI" id="CHEBI:29105"/>
    </ligand>
</feature>
<evidence type="ECO:0000256" key="6">
    <source>
        <dbReference type="PIRSR" id="PIRSR038994-1"/>
    </source>
</evidence>
<dbReference type="CDD" id="cd00854">
    <property type="entry name" value="NagA"/>
    <property type="match status" value="1"/>
</dbReference>
<evidence type="ECO:0000256" key="3">
    <source>
        <dbReference type="ARBA" id="ARBA00022801"/>
    </source>
</evidence>
<dbReference type="Gene3D" id="2.30.40.10">
    <property type="entry name" value="Urease, subunit C, domain 1"/>
    <property type="match status" value="1"/>
</dbReference>
<keyword evidence="3 5" id="KW-0378">Hydrolase</keyword>
<feature type="binding site" evidence="7">
    <location>
        <position position="217"/>
    </location>
    <ligand>
        <name>Zn(2+)</name>
        <dbReference type="ChEBI" id="CHEBI:29105"/>
    </ligand>
</feature>
<dbReference type="Proteomes" id="UP000199656">
    <property type="component" value="Unassembled WGS sequence"/>
</dbReference>
<organism evidence="9 10">
    <name type="scientific">Chitinophaga terrae</name>
    <name type="common">ex Kim and Jung 2007</name>
    <dbReference type="NCBI Taxonomy" id="408074"/>
    <lineage>
        <taxon>Bacteria</taxon>
        <taxon>Pseudomonadati</taxon>
        <taxon>Bacteroidota</taxon>
        <taxon>Chitinophagia</taxon>
        <taxon>Chitinophagales</taxon>
        <taxon>Chitinophagaceae</taxon>
        <taxon>Chitinophaga</taxon>
    </lineage>
</organism>
<dbReference type="GO" id="GO:0008448">
    <property type="term" value="F:N-acetylglucosamine-6-phosphate deacetylase activity"/>
    <property type="evidence" value="ECO:0007669"/>
    <property type="project" value="InterPro"/>
</dbReference>
<accession>A0A1H4DZQ8</accession>
<evidence type="ECO:0000313" key="9">
    <source>
        <dbReference type="EMBL" id="SEA78057.1"/>
    </source>
</evidence>
<gene>
    <name evidence="9" type="ORF">SAMN05660909_03421</name>
</gene>
<comment type="similarity">
    <text evidence="1 5">Belongs to the metallo-dependent hydrolases superfamily. NagA family.</text>
</comment>
<dbReference type="EMBL" id="FNRL01000015">
    <property type="protein sequence ID" value="SEA78057.1"/>
    <property type="molecule type" value="Genomic_DNA"/>
</dbReference>
<dbReference type="GO" id="GO:0006046">
    <property type="term" value="P:N-acetylglucosamine catabolic process"/>
    <property type="evidence" value="ECO:0007669"/>
    <property type="project" value="TreeGrafter"/>
</dbReference>
<dbReference type="PIRSF" id="PIRSF038994">
    <property type="entry name" value="NagA"/>
    <property type="match status" value="1"/>
</dbReference>
<evidence type="ECO:0000259" key="8">
    <source>
        <dbReference type="Pfam" id="PF01979"/>
    </source>
</evidence>
<evidence type="ECO:0000256" key="2">
    <source>
        <dbReference type="ARBA" id="ARBA00022723"/>
    </source>
</evidence>
<dbReference type="InterPro" id="IPR006680">
    <property type="entry name" value="Amidohydro-rel"/>
</dbReference>
<dbReference type="GO" id="GO:0046872">
    <property type="term" value="F:metal ion binding"/>
    <property type="evidence" value="ECO:0007669"/>
    <property type="project" value="UniProtKB-KW"/>
</dbReference>
<dbReference type="InterPro" id="IPR003764">
    <property type="entry name" value="GlcNAc_6-P_deAcase"/>
</dbReference>
<dbReference type="Gene3D" id="3.20.20.140">
    <property type="entry name" value="Metal-dependent hydrolases"/>
    <property type="match status" value="1"/>
</dbReference>
<keyword evidence="2 7" id="KW-0479">Metal-binding</keyword>
<keyword evidence="10" id="KW-1185">Reference proteome</keyword>
<evidence type="ECO:0000256" key="5">
    <source>
        <dbReference type="PIRNR" id="PIRNR038994"/>
    </source>
</evidence>
<evidence type="ECO:0000313" key="10">
    <source>
        <dbReference type="Proteomes" id="UP000199656"/>
    </source>
</evidence>
<feature type="domain" description="Amidohydrolase-related" evidence="8">
    <location>
        <begin position="52"/>
        <end position="389"/>
    </location>
</feature>
<dbReference type="OrthoDB" id="9776488at2"/>
<dbReference type="PANTHER" id="PTHR11113:SF14">
    <property type="entry name" value="N-ACETYLGLUCOSAMINE-6-PHOSPHATE DEACETYLASE"/>
    <property type="match status" value="1"/>
</dbReference>
<dbReference type="SUPFAM" id="SSF51556">
    <property type="entry name" value="Metallo-dependent hydrolases"/>
    <property type="match status" value="1"/>
</dbReference>
<sequence>MRYLKVFNGKVITPSGIIPSGYVLASGDKIIETGAGNPEIPGATEIDAHGHYISPGFIDLHIHGGGGADFMDNTVEAFLTIANIHAKYGTTAMMPTTLSCGQASLLQTLDTYAAANAQNRQGAQFIGIHIEGPYFSMNQRGAQDPKYIHDPSPAEYLEVLAHSKDVKRWSIAPERPGAIEMGKVLKAHNILPSIAHTDAVYEEVLPAYAVGYTHCTHFYSAMSGVTRRNAFRYAGVIETAYLIDDMTVEIIADGIHLPASLLKLIYKLKGPENTALITDAMRAAATSTPTSILGSLQDGLPVIVEDGVAKLPDRSSFAGSVATADRLVRTMIAEAGIPLTDAVRMITETPARIMGISHQKGTLEKERDADIVIFDENINIQTTIVSGNIIYTRHEGI</sequence>
<dbReference type="Pfam" id="PF01979">
    <property type="entry name" value="Amidohydro_1"/>
    <property type="match status" value="1"/>
</dbReference>
<evidence type="ECO:0000256" key="1">
    <source>
        <dbReference type="ARBA" id="ARBA00010716"/>
    </source>
</evidence>
<reference evidence="10" key="1">
    <citation type="submission" date="2016-10" db="EMBL/GenBank/DDBJ databases">
        <authorList>
            <person name="Varghese N."/>
            <person name="Submissions S."/>
        </authorList>
    </citation>
    <scope>NUCLEOTIDE SEQUENCE [LARGE SCALE GENOMIC DNA]</scope>
    <source>
        <strain evidence="10">DSM 23920</strain>
    </source>
</reference>
<dbReference type="SUPFAM" id="SSF51338">
    <property type="entry name" value="Composite domain of metallo-dependent hydrolases"/>
    <property type="match status" value="1"/>
</dbReference>